<dbReference type="STRING" id="3750.A0A498J3L0"/>
<keyword evidence="3" id="KW-1185">Reference proteome</keyword>
<organism evidence="2 3">
    <name type="scientific">Malus domestica</name>
    <name type="common">Apple</name>
    <name type="synonym">Pyrus malus</name>
    <dbReference type="NCBI Taxonomy" id="3750"/>
    <lineage>
        <taxon>Eukaryota</taxon>
        <taxon>Viridiplantae</taxon>
        <taxon>Streptophyta</taxon>
        <taxon>Embryophyta</taxon>
        <taxon>Tracheophyta</taxon>
        <taxon>Spermatophyta</taxon>
        <taxon>Magnoliopsida</taxon>
        <taxon>eudicotyledons</taxon>
        <taxon>Gunneridae</taxon>
        <taxon>Pentapetalae</taxon>
        <taxon>rosids</taxon>
        <taxon>fabids</taxon>
        <taxon>Rosales</taxon>
        <taxon>Rosaceae</taxon>
        <taxon>Amygdaloideae</taxon>
        <taxon>Maleae</taxon>
        <taxon>Malus</taxon>
    </lineage>
</organism>
<dbReference type="SUPFAM" id="SSF53098">
    <property type="entry name" value="Ribonuclease H-like"/>
    <property type="match status" value="1"/>
</dbReference>
<evidence type="ECO:0000313" key="2">
    <source>
        <dbReference type="EMBL" id="RXH89245.1"/>
    </source>
</evidence>
<evidence type="ECO:0000259" key="1">
    <source>
        <dbReference type="Pfam" id="PF13456"/>
    </source>
</evidence>
<dbReference type="PANTHER" id="PTHR47074">
    <property type="entry name" value="BNAC02G40300D PROTEIN"/>
    <property type="match status" value="1"/>
</dbReference>
<dbReference type="PANTHER" id="PTHR47074:SF48">
    <property type="entry name" value="POLYNUCLEOTIDYL TRANSFERASE, RIBONUCLEASE H-LIKE SUPERFAMILY PROTEIN"/>
    <property type="match status" value="1"/>
</dbReference>
<dbReference type="InterPro" id="IPR044730">
    <property type="entry name" value="RNase_H-like_dom_plant"/>
</dbReference>
<proteinExistence type="predicted"/>
<dbReference type="CDD" id="cd06222">
    <property type="entry name" value="RNase_H_like"/>
    <property type="match status" value="1"/>
</dbReference>
<name>A0A498J3L0_MALDO</name>
<sequence length="177" mass="19785">MVVSPTHRWVKINIDGALNVQDKLSGVGVVIRDWRGGHLVARGTTIPRRYIGTNFGAVFSEMAQQQGFQQVVVESDCLKAIATLNWTHSDLSAIGTIADDVLQLASTFPMVRFIHVSRLCNGVAHLLAKFALSSSNNLVWFEEPPILVQELLFQDMCNSFLFKSFYSKTCVTLYEFD</sequence>
<accession>A0A498J3L0</accession>
<dbReference type="GO" id="GO:0003676">
    <property type="term" value="F:nucleic acid binding"/>
    <property type="evidence" value="ECO:0007669"/>
    <property type="project" value="InterPro"/>
</dbReference>
<comment type="caution">
    <text evidence="2">The sequence shown here is derived from an EMBL/GenBank/DDBJ whole genome shotgun (WGS) entry which is preliminary data.</text>
</comment>
<feature type="domain" description="RNase H type-1" evidence="1">
    <location>
        <begin position="13"/>
        <end position="131"/>
    </location>
</feature>
<dbReference type="AlphaFoldDB" id="A0A498J3L0"/>
<reference evidence="2 3" key="1">
    <citation type="submission" date="2018-10" db="EMBL/GenBank/DDBJ databases">
        <title>A high-quality apple genome assembly.</title>
        <authorList>
            <person name="Hu J."/>
        </authorList>
    </citation>
    <scope>NUCLEOTIDE SEQUENCE [LARGE SCALE GENOMIC DNA]</scope>
    <source>
        <strain evidence="3">cv. HFTH1</strain>
        <tissue evidence="2">Young leaf</tissue>
    </source>
</reference>
<dbReference type="Gene3D" id="3.30.420.10">
    <property type="entry name" value="Ribonuclease H-like superfamily/Ribonuclease H"/>
    <property type="match status" value="1"/>
</dbReference>
<dbReference type="Proteomes" id="UP000290289">
    <property type="component" value="Chromosome 9"/>
</dbReference>
<dbReference type="InterPro" id="IPR012337">
    <property type="entry name" value="RNaseH-like_sf"/>
</dbReference>
<evidence type="ECO:0000313" key="3">
    <source>
        <dbReference type="Proteomes" id="UP000290289"/>
    </source>
</evidence>
<dbReference type="InterPro" id="IPR002156">
    <property type="entry name" value="RNaseH_domain"/>
</dbReference>
<protein>
    <recommendedName>
        <fullName evidence="1">RNase H type-1 domain-containing protein</fullName>
    </recommendedName>
</protein>
<dbReference type="InterPro" id="IPR052929">
    <property type="entry name" value="RNase_H-like_EbsB-rel"/>
</dbReference>
<dbReference type="InterPro" id="IPR036397">
    <property type="entry name" value="RNaseH_sf"/>
</dbReference>
<dbReference type="GO" id="GO:0004523">
    <property type="term" value="F:RNA-DNA hybrid ribonuclease activity"/>
    <property type="evidence" value="ECO:0007669"/>
    <property type="project" value="InterPro"/>
</dbReference>
<dbReference type="EMBL" id="RDQH01000335">
    <property type="protein sequence ID" value="RXH89245.1"/>
    <property type="molecule type" value="Genomic_DNA"/>
</dbReference>
<dbReference type="Pfam" id="PF13456">
    <property type="entry name" value="RVT_3"/>
    <property type="match status" value="1"/>
</dbReference>
<gene>
    <name evidence="2" type="ORF">DVH24_031602</name>
</gene>